<evidence type="ECO:0000259" key="1">
    <source>
        <dbReference type="Pfam" id="PF07238"/>
    </source>
</evidence>
<evidence type="ECO:0000313" key="3">
    <source>
        <dbReference type="Proteomes" id="UP000549617"/>
    </source>
</evidence>
<dbReference type="AlphaFoldDB" id="A0A7W9EGB2"/>
<gene>
    <name evidence="2" type="ORF">FHS49_002943</name>
</gene>
<dbReference type="EMBL" id="JACIJC010000005">
    <property type="protein sequence ID" value="MBB5686915.1"/>
    <property type="molecule type" value="Genomic_DNA"/>
</dbReference>
<dbReference type="SUPFAM" id="SSF141371">
    <property type="entry name" value="PilZ domain-like"/>
    <property type="match status" value="1"/>
</dbReference>
<dbReference type="Gene3D" id="2.40.10.220">
    <property type="entry name" value="predicted glycosyltransferase like domains"/>
    <property type="match status" value="1"/>
</dbReference>
<dbReference type="RefSeq" id="WP_184019894.1">
    <property type="nucleotide sequence ID" value="NZ_JACIJC010000005.1"/>
</dbReference>
<dbReference type="Pfam" id="PF07238">
    <property type="entry name" value="PilZ"/>
    <property type="match status" value="1"/>
</dbReference>
<dbReference type="GO" id="GO:0035438">
    <property type="term" value="F:cyclic-di-GMP binding"/>
    <property type="evidence" value="ECO:0007669"/>
    <property type="project" value="InterPro"/>
</dbReference>
<dbReference type="Proteomes" id="UP000549617">
    <property type="component" value="Unassembled WGS sequence"/>
</dbReference>
<keyword evidence="3" id="KW-1185">Reference proteome</keyword>
<comment type="caution">
    <text evidence="2">The sequence shown here is derived from an EMBL/GenBank/DDBJ whole genome shotgun (WGS) entry which is preliminary data.</text>
</comment>
<proteinExistence type="predicted"/>
<reference evidence="2 3" key="1">
    <citation type="submission" date="2020-08" db="EMBL/GenBank/DDBJ databases">
        <title>Genomic Encyclopedia of Type Strains, Phase IV (KMG-IV): sequencing the most valuable type-strain genomes for metagenomic binning, comparative biology and taxonomic classification.</title>
        <authorList>
            <person name="Goeker M."/>
        </authorList>
    </citation>
    <scope>NUCLEOTIDE SEQUENCE [LARGE SCALE GENOMIC DNA]</scope>
    <source>
        <strain evidence="2 3">DSM 25079</strain>
    </source>
</reference>
<protein>
    <recommendedName>
        <fullName evidence="1">PilZ domain-containing protein</fullName>
    </recommendedName>
</protein>
<dbReference type="InterPro" id="IPR009875">
    <property type="entry name" value="PilZ_domain"/>
</dbReference>
<name>A0A7W9EGB2_9SPHN</name>
<evidence type="ECO:0000313" key="2">
    <source>
        <dbReference type="EMBL" id="MBB5686915.1"/>
    </source>
</evidence>
<sequence>MTSTTQIVGRYALAAQEDRCAPRIPVSIPASLRAPGSHGFPVTVTDLSLGGFACDALTSMRAGTLCWLTLPGLHGQQAEVIWNNGTTVGCAFADLLNPAVLDMIVIRHSRTGFRG</sequence>
<accession>A0A7W9EGB2</accession>
<organism evidence="2 3">
    <name type="scientific">Sphingobium boeckii</name>
    <dbReference type="NCBI Taxonomy" id="1082345"/>
    <lineage>
        <taxon>Bacteria</taxon>
        <taxon>Pseudomonadati</taxon>
        <taxon>Pseudomonadota</taxon>
        <taxon>Alphaproteobacteria</taxon>
        <taxon>Sphingomonadales</taxon>
        <taxon>Sphingomonadaceae</taxon>
        <taxon>Sphingobium</taxon>
    </lineage>
</organism>
<feature type="domain" description="PilZ" evidence="1">
    <location>
        <begin position="18"/>
        <end position="95"/>
    </location>
</feature>